<accession>A0A369T958</accession>
<feature type="domain" description="Blue (type 1) copper" evidence="6">
    <location>
        <begin position="47"/>
        <end position="133"/>
    </location>
</feature>
<keyword evidence="4" id="KW-0186">Copper</keyword>
<organism evidence="7 8">
    <name type="scientific">Ferruginivarius sediminum</name>
    <dbReference type="NCBI Taxonomy" id="2661937"/>
    <lineage>
        <taxon>Bacteria</taxon>
        <taxon>Pseudomonadati</taxon>
        <taxon>Pseudomonadota</taxon>
        <taxon>Alphaproteobacteria</taxon>
        <taxon>Rhodospirillales</taxon>
        <taxon>Rhodospirillaceae</taxon>
        <taxon>Ferruginivarius</taxon>
    </lineage>
</organism>
<dbReference type="Proteomes" id="UP000253941">
    <property type="component" value="Unassembled WGS sequence"/>
</dbReference>
<protein>
    <recommendedName>
        <fullName evidence="6">Blue (type 1) copper domain-containing protein</fullName>
    </recommendedName>
</protein>
<dbReference type="EMBL" id="QPMH01000008">
    <property type="protein sequence ID" value="RDD61859.1"/>
    <property type="molecule type" value="Genomic_DNA"/>
</dbReference>
<evidence type="ECO:0000259" key="6">
    <source>
        <dbReference type="Pfam" id="PF00127"/>
    </source>
</evidence>
<dbReference type="InterPro" id="IPR008972">
    <property type="entry name" value="Cupredoxin"/>
</dbReference>
<evidence type="ECO:0000313" key="8">
    <source>
        <dbReference type="Proteomes" id="UP000253941"/>
    </source>
</evidence>
<keyword evidence="5" id="KW-0732">Signal</keyword>
<evidence type="ECO:0000256" key="3">
    <source>
        <dbReference type="ARBA" id="ARBA00022982"/>
    </source>
</evidence>
<dbReference type="Gene3D" id="2.60.40.420">
    <property type="entry name" value="Cupredoxins - blue copper proteins"/>
    <property type="match status" value="1"/>
</dbReference>
<dbReference type="InterPro" id="IPR028871">
    <property type="entry name" value="BlueCu_1_BS"/>
</dbReference>
<keyword evidence="3" id="KW-0249">Electron transport</keyword>
<name>A0A369T958_9PROT</name>
<reference evidence="7 8" key="1">
    <citation type="submission" date="2018-07" db="EMBL/GenBank/DDBJ databases">
        <title>Venubactetium sediminum gen. nov., sp. nov., isolated from a marine solar saltern.</title>
        <authorList>
            <person name="Wang S."/>
        </authorList>
    </citation>
    <scope>NUCLEOTIDE SEQUENCE [LARGE SCALE GENOMIC DNA]</scope>
    <source>
        <strain evidence="7 8">WD2A32</strain>
    </source>
</reference>
<dbReference type="GO" id="GO:0009055">
    <property type="term" value="F:electron transfer activity"/>
    <property type="evidence" value="ECO:0007669"/>
    <property type="project" value="InterPro"/>
</dbReference>
<evidence type="ECO:0000313" key="7">
    <source>
        <dbReference type="EMBL" id="RDD61859.1"/>
    </source>
</evidence>
<sequence length="177" mass="18530">MIVTRRFALVAGASALATAAMTPYLRATASGVVADIRMRSDELGSRVFFDPIGLHIPVGSKVRWICEASLHTATAYHPSNGNRARRIPKGAKPWDSGYLSPGDEFAVTLTQPGVYDFFCQPHERAGMVGRIVVGNVDVDAATDGYGERAVSAAALQAFPSVGDIVAQGAVSPVAGNG</sequence>
<feature type="chain" id="PRO_5016787123" description="Blue (type 1) copper domain-containing protein" evidence="5">
    <location>
        <begin position="20"/>
        <end position="177"/>
    </location>
</feature>
<keyword evidence="8" id="KW-1185">Reference proteome</keyword>
<gene>
    <name evidence="7" type="ORF">DRB17_10200</name>
</gene>
<evidence type="ECO:0000256" key="2">
    <source>
        <dbReference type="ARBA" id="ARBA00022723"/>
    </source>
</evidence>
<dbReference type="RefSeq" id="WP_114582103.1">
    <property type="nucleotide sequence ID" value="NZ_QPMH01000008.1"/>
</dbReference>
<dbReference type="GO" id="GO:0005507">
    <property type="term" value="F:copper ion binding"/>
    <property type="evidence" value="ECO:0007669"/>
    <property type="project" value="InterPro"/>
</dbReference>
<dbReference type="AlphaFoldDB" id="A0A369T958"/>
<evidence type="ECO:0000256" key="4">
    <source>
        <dbReference type="ARBA" id="ARBA00023008"/>
    </source>
</evidence>
<comment type="caution">
    <text evidence="7">The sequence shown here is derived from an EMBL/GenBank/DDBJ whole genome shotgun (WGS) entry which is preliminary data.</text>
</comment>
<dbReference type="PROSITE" id="PS51318">
    <property type="entry name" value="TAT"/>
    <property type="match status" value="1"/>
</dbReference>
<dbReference type="Pfam" id="PF00127">
    <property type="entry name" value="Copper-bind"/>
    <property type="match status" value="1"/>
</dbReference>
<dbReference type="SUPFAM" id="SSF49503">
    <property type="entry name" value="Cupredoxins"/>
    <property type="match status" value="1"/>
</dbReference>
<feature type="signal peptide" evidence="5">
    <location>
        <begin position="1"/>
        <end position="19"/>
    </location>
</feature>
<evidence type="ECO:0000256" key="1">
    <source>
        <dbReference type="ARBA" id="ARBA00022448"/>
    </source>
</evidence>
<keyword evidence="2" id="KW-0479">Metal-binding</keyword>
<keyword evidence="1" id="KW-0813">Transport</keyword>
<evidence type="ECO:0000256" key="5">
    <source>
        <dbReference type="SAM" id="SignalP"/>
    </source>
</evidence>
<proteinExistence type="predicted"/>
<dbReference type="InterPro" id="IPR000923">
    <property type="entry name" value="BlueCu_1"/>
</dbReference>
<dbReference type="InterPro" id="IPR006311">
    <property type="entry name" value="TAT_signal"/>
</dbReference>
<dbReference type="PROSITE" id="PS00196">
    <property type="entry name" value="COPPER_BLUE"/>
    <property type="match status" value="1"/>
</dbReference>